<keyword evidence="2" id="KW-0479">Metal-binding</keyword>
<dbReference type="KEGG" id="tva:4763797"/>
<dbReference type="SUPFAM" id="SSF56300">
    <property type="entry name" value="Metallo-dependent phosphatases"/>
    <property type="match status" value="1"/>
</dbReference>
<evidence type="ECO:0000256" key="5">
    <source>
        <dbReference type="ARBA" id="ARBA00023211"/>
    </source>
</evidence>
<dbReference type="STRING" id="5722.A2EN26"/>
<name>A2EN26_TRIV3</name>
<sequence length="315" mass="36126">MFNVDNIIKKLWDIEDEPDGTYSSINSAEIRYLCDEVRKVLIDQPMLLELRAPMTICGDIHGQFHDLLRIFRLAGQPPQENYTFLGDYVDRGLNSIETVCLVFAYKIKYPENFFILRGNHESAPTNEYFGFLEECETRFSIDIWKLFCDTFNYLPLVAIIEDKYFCVHGGISPYIDSLDQIKSIERPYEVPESGIICDLLWSDPDCDAGSWEENSRGTSFVFGSNPLQNFLKKFNLELIIRGHQAVSCGYDFTFPDIHGIVTVFSAPNYCYQYQNKGAILHIDKHLVPSFSVLQPVDTDSNYYIGPRPGTPPVED</sequence>
<dbReference type="EMBL" id="DS113436">
    <property type="protein sequence ID" value="EAY05934.1"/>
    <property type="molecule type" value="Genomic_DNA"/>
</dbReference>
<organism evidence="10 11">
    <name type="scientific">Trichomonas vaginalis (strain ATCC PRA-98 / G3)</name>
    <dbReference type="NCBI Taxonomy" id="412133"/>
    <lineage>
        <taxon>Eukaryota</taxon>
        <taxon>Metamonada</taxon>
        <taxon>Parabasalia</taxon>
        <taxon>Trichomonadida</taxon>
        <taxon>Trichomonadidae</taxon>
        <taxon>Trichomonas</taxon>
    </lineage>
</organism>
<evidence type="ECO:0000256" key="6">
    <source>
        <dbReference type="ARBA" id="ARBA00047761"/>
    </source>
</evidence>
<dbReference type="SMART" id="SM00156">
    <property type="entry name" value="PP2Ac"/>
    <property type="match status" value="1"/>
</dbReference>
<proteinExistence type="inferred from homology"/>
<dbReference type="GO" id="GO:0005737">
    <property type="term" value="C:cytoplasm"/>
    <property type="evidence" value="ECO:0000318"/>
    <property type="project" value="GO_Central"/>
</dbReference>
<comment type="catalytic activity">
    <reaction evidence="6">
        <text>O-phospho-L-seryl-[protein] + H2O = L-seryl-[protein] + phosphate</text>
        <dbReference type="Rhea" id="RHEA:20629"/>
        <dbReference type="Rhea" id="RHEA-COMP:9863"/>
        <dbReference type="Rhea" id="RHEA-COMP:11604"/>
        <dbReference type="ChEBI" id="CHEBI:15377"/>
        <dbReference type="ChEBI" id="CHEBI:29999"/>
        <dbReference type="ChEBI" id="CHEBI:43474"/>
        <dbReference type="ChEBI" id="CHEBI:83421"/>
        <dbReference type="EC" id="3.1.3.16"/>
    </reaction>
</comment>
<comment type="catalytic activity">
    <reaction evidence="7 8">
        <text>O-phospho-L-threonyl-[protein] + H2O = L-threonyl-[protein] + phosphate</text>
        <dbReference type="Rhea" id="RHEA:47004"/>
        <dbReference type="Rhea" id="RHEA-COMP:11060"/>
        <dbReference type="Rhea" id="RHEA-COMP:11605"/>
        <dbReference type="ChEBI" id="CHEBI:15377"/>
        <dbReference type="ChEBI" id="CHEBI:30013"/>
        <dbReference type="ChEBI" id="CHEBI:43474"/>
        <dbReference type="ChEBI" id="CHEBI:61977"/>
        <dbReference type="EC" id="3.1.3.16"/>
    </reaction>
</comment>
<evidence type="ECO:0000256" key="1">
    <source>
        <dbReference type="ARBA" id="ARBA00001936"/>
    </source>
</evidence>
<reference evidence="10" key="2">
    <citation type="journal article" date="2007" name="Science">
        <title>Draft genome sequence of the sexually transmitted pathogen Trichomonas vaginalis.</title>
        <authorList>
            <person name="Carlton J.M."/>
            <person name="Hirt R.P."/>
            <person name="Silva J.C."/>
            <person name="Delcher A.L."/>
            <person name="Schatz M."/>
            <person name="Zhao Q."/>
            <person name="Wortman J.R."/>
            <person name="Bidwell S.L."/>
            <person name="Alsmark U.C.M."/>
            <person name="Besteiro S."/>
            <person name="Sicheritz-Ponten T."/>
            <person name="Noel C.J."/>
            <person name="Dacks J.B."/>
            <person name="Foster P.G."/>
            <person name="Simillion C."/>
            <person name="Van de Peer Y."/>
            <person name="Miranda-Saavedra D."/>
            <person name="Barton G.J."/>
            <person name="Westrop G.D."/>
            <person name="Mueller S."/>
            <person name="Dessi D."/>
            <person name="Fiori P.L."/>
            <person name="Ren Q."/>
            <person name="Paulsen I."/>
            <person name="Zhang H."/>
            <person name="Bastida-Corcuera F.D."/>
            <person name="Simoes-Barbosa A."/>
            <person name="Brown M.T."/>
            <person name="Hayes R.D."/>
            <person name="Mukherjee M."/>
            <person name="Okumura C.Y."/>
            <person name="Schneider R."/>
            <person name="Smith A.J."/>
            <person name="Vanacova S."/>
            <person name="Villalvazo M."/>
            <person name="Haas B.J."/>
            <person name="Pertea M."/>
            <person name="Feldblyum T.V."/>
            <person name="Utterback T.R."/>
            <person name="Shu C.L."/>
            <person name="Osoegawa K."/>
            <person name="de Jong P.J."/>
            <person name="Hrdy I."/>
            <person name="Horvathova L."/>
            <person name="Zubacova Z."/>
            <person name="Dolezal P."/>
            <person name="Malik S.B."/>
            <person name="Logsdon J.M. Jr."/>
            <person name="Henze K."/>
            <person name="Gupta A."/>
            <person name="Wang C.C."/>
            <person name="Dunne R.L."/>
            <person name="Upcroft J.A."/>
            <person name="Upcroft P."/>
            <person name="White O."/>
            <person name="Salzberg S.L."/>
            <person name="Tang P."/>
            <person name="Chiu C.-H."/>
            <person name="Lee Y.-S."/>
            <person name="Embley T.M."/>
            <person name="Coombs G.H."/>
            <person name="Mottram J.C."/>
            <person name="Tachezy J."/>
            <person name="Fraser-Liggett C.M."/>
            <person name="Johnson P.J."/>
        </authorList>
    </citation>
    <scope>NUCLEOTIDE SEQUENCE [LARGE SCALE GENOMIC DNA]</scope>
    <source>
        <strain evidence="10">G3</strain>
    </source>
</reference>
<reference evidence="10" key="1">
    <citation type="submission" date="2006-10" db="EMBL/GenBank/DDBJ databases">
        <authorList>
            <person name="Amadeo P."/>
            <person name="Zhao Q."/>
            <person name="Wortman J."/>
            <person name="Fraser-Liggett C."/>
            <person name="Carlton J."/>
        </authorList>
    </citation>
    <scope>NUCLEOTIDE SEQUENCE</scope>
    <source>
        <strain evidence="10">G3</strain>
    </source>
</reference>
<dbReference type="PRINTS" id="PR00114">
    <property type="entry name" value="STPHPHTASE"/>
</dbReference>
<protein>
    <recommendedName>
        <fullName evidence="8">Serine/threonine-protein phosphatase</fullName>
        <ecNumber evidence="8">3.1.3.16</ecNumber>
    </recommendedName>
</protein>
<dbReference type="AlphaFoldDB" id="A2EN26"/>
<dbReference type="EC" id="3.1.3.16" evidence="8"/>
<accession>A2EN26</accession>
<dbReference type="InterPro" id="IPR050341">
    <property type="entry name" value="PP1_catalytic_subunit"/>
</dbReference>
<evidence type="ECO:0000259" key="9">
    <source>
        <dbReference type="PROSITE" id="PS00125"/>
    </source>
</evidence>
<dbReference type="PANTHER" id="PTHR11668">
    <property type="entry name" value="SERINE/THREONINE PROTEIN PHOSPHATASE"/>
    <property type="match status" value="1"/>
</dbReference>
<keyword evidence="11" id="KW-1185">Reference proteome</keyword>
<evidence type="ECO:0000313" key="11">
    <source>
        <dbReference type="Proteomes" id="UP000001542"/>
    </source>
</evidence>
<keyword evidence="4" id="KW-0904">Protein phosphatase</keyword>
<evidence type="ECO:0000256" key="3">
    <source>
        <dbReference type="ARBA" id="ARBA00022801"/>
    </source>
</evidence>
<evidence type="ECO:0000256" key="4">
    <source>
        <dbReference type="ARBA" id="ARBA00022912"/>
    </source>
</evidence>
<gene>
    <name evidence="10" type="ORF">TVAG_087120</name>
</gene>
<dbReference type="InterPro" id="IPR004843">
    <property type="entry name" value="Calcineurin-like_PHP"/>
</dbReference>
<dbReference type="Gene3D" id="3.60.21.10">
    <property type="match status" value="1"/>
</dbReference>
<dbReference type="PANTHER" id="PTHR11668:SF300">
    <property type="entry name" value="SERINE_THREONINE-PROTEIN PHOSPHATASE"/>
    <property type="match status" value="1"/>
</dbReference>
<dbReference type="Pfam" id="PF16891">
    <property type="entry name" value="STPPase_N"/>
    <property type="match status" value="1"/>
</dbReference>
<dbReference type="GO" id="GO:0046872">
    <property type="term" value="F:metal ion binding"/>
    <property type="evidence" value="ECO:0007669"/>
    <property type="project" value="UniProtKB-KW"/>
</dbReference>
<dbReference type="RefSeq" id="XP_001318157.1">
    <property type="nucleotide sequence ID" value="XM_001318122.1"/>
</dbReference>
<dbReference type="OrthoDB" id="1930084at2759"/>
<dbReference type="Proteomes" id="UP000001542">
    <property type="component" value="Unassembled WGS sequence"/>
</dbReference>
<evidence type="ECO:0000256" key="8">
    <source>
        <dbReference type="RuleBase" id="RU004273"/>
    </source>
</evidence>
<keyword evidence="5" id="KW-0464">Manganese</keyword>
<dbReference type="eggNOG" id="KOG0374">
    <property type="taxonomic scope" value="Eukaryota"/>
</dbReference>
<evidence type="ECO:0000256" key="7">
    <source>
        <dbReference type="ARBA" id="ARBA00048336"/>
    </source>
</evidence>
<evidence type="ECO:0000313" key="10">
    <source>
        <dbReference type="EMBL" id="EAY05934.1"/>
    </source>
</evidence>
<dbReference type="SMR" id="A2EN26"/>
<dbReference type="PROSITE" id="PS00125">
    <property type="entry name" value="SER_THR_PHOSPHATASE"/>
    <property type="match status" value="1"/>
</dbReference>
<dbReference type="GO" id="GO:0004722">
    <property type="term" value="F:protein serine/threonine phosphatase activity"/>
    <property type="evidence" value="ECO:0000318"/>
    <property type="project" value="GO_Central"/>
</dbReference>
<evidence type="ECO:0000256" key="2">
    <source>
        <dbReference type="ARBA" id="ARBA00022723"/>
    </source>
</evidence>
<comment type="similarity">
    <text evidence="8">Belongs to the PPP phosphatase family.</text>
</comment>
<dbReference type="VEuPathDB" id="TrichDB:TVAGG3_0334530"/>
<dbReference type="OMA" id="RQDICTI"/>
<keyword evidence="3 8" id="KW-0378">Hydrolase</keyword>
<dbReference type="InterPro" id="IPR006186">
    <property type="entry name" value="Ser/Thr-sp_prot-phosphatase"/>
</dbReference>
<dbReference type="GO" id="GO:0005634">
    <property type="term" value="C:nucleus"/>
    <property type="evidence" value="ECO:0000318"/>
    <property type="project" value="GO_Central"/>
</dbReference>
<dbReference type="InParanoid" id="A2EN26"/>
<dbReference type="VEuPathDB" id="TrichDB:TVAG_087120"/>
<dbReference type="FunFam" id="3.60.21.10:FF:000080">
    <property type="entry name" value="Serine/threonine-protein phosphatase"/>
    <property type="match status" value="1"/>
</dbReference>
<dbReference type="Pfam" id="PF00149">
    <property type="entry name" value="Metallophos"/>
    <property type="match status" value="1"/>
</dbReference>
<dbReference type="InterPro" id="IPR031675">
    <property type="entry name" value="STPPase_N"/>
</dbReference>
<dbReference type="InterPro" id="IPR029052">
    <property type="entry name" value="Metallo-depent_PP-like"/>
</dbReference>
<comment type="cofactor">
    <cofactor evidence="1">
        <name>Mn(2+)</name>
        <dbReference type="ChEBI" id="CHEBI:29035"/>
    </cofactor>
</comment>
<feature type="domain" description="Serine/threonine specific protein phosphatases" evidence="9">
    <location>
        <begin position="116"/>
        <end position="121"/>
    </location>
</feature>